<sequence length="431" mass="50525">MSLLFKKFYLRNINICKRFIVKNPLTRFSSTQFLRMDFSLFDYDCIGFDLDNTICEYNIGSLVRMEYRMLTEFLARKGYPGEAFRKELNEDDVDFLQRGLLLDFARGNVLKLSKACTVLKGYHGTRMLTEKDIKKDYGDKETFDFLECFKSDMTKAWEPENQTRYRLLLDYFDMPASLAFANCVDFVNASGGETYTKCGQDVIEGLRYMFGRENFAGSSSTFFKELKTNPKMYINPCSKDLLNWLRVLKSKKILFLLTGSNADYANFTAKNCIGDEWREFFNIVVCFARKPIFFTQKNPFLVTENLQETQTQAMLSMDQVYSQGNWEELYEFFKKTTGKDKPKCIYFGDNLVEDVYAPFKFNCCDTVAITEELDEDVHPWPEFLSSNKWGSFCDFHSLWPNVMRDNSKLYLPNVRTLATAMEDEMDEIYEY</sequence>
<organism evidence="7 8">
    <name type="scientific">Cimex lectularius</name>
    <name type="common">Bed bug</name>
    <name type="synonym">Acanthia lectularia</name>
    <dbReference type="NCBI Taxonomy" id="79782"/>
    <lineage>
        <taxon>Eukaryota</taxon>
        <taxon>Metazoa</taxon>
        <taxon>Ecdysozoa</taxon>
        <taxon>Arthropoda</taxon>
        <taxon>Hexapoda</taxon>
        <taxon>Insecta</taxon>
        <taxon>Pterygota</taxon>
        <taxon>Neoptera</taxon>
        <taxon>Paraneoptera</taxon>
        <taxon>Hemiptera</taxon>
        <taxon>Heteroptera</taxon>
        <taxon>Panheteroptera</taxon>
        <taxon>Cimicomorpha</taxon>
        <taxon>Cimicidae</taxon>
        <taxon>Cimex</taxon>
    </lineage>
</organism>
<evidence type="ECO:0000313" key="7">
    <source>
        <dbReference type="EnsemblMetazoa" id="XP_014251432.1"/>
    </source>
</evidence>
<dbReference type="InterPro" id="IPR023214">
    <property type="entry name" value="HAD_sf"/>
</dbReference>
<keyword evidence="8" id="KW-1185">Reference proteome</keyword>
<dbReference type="FunFam" id="3.40.50.1000:FF:000086">
    <property type="entry name" value="LD24878p"/>
    <property type="match status" value="1"/>
</dbReference>
<evidence type="ECO:0000256" key="1">
    <source>
        <dbReference type="ARBA" id="ARBA00009589"/>
    </source>
</evidence>
<evidence type="ECO:0000256" key="3">
    <source>
        <dbReference type="ARBA" id="ARBA00022801"/>
    </source>
</evidence>
<dbReference type="RefSeq" id="XP_014251432.1">
    <property type="nucleotide sequence ID" value="XM_014395946.1"/>
</dbReference>
<dbReference type="GO" id="GO:0008253">
    <property type="term" value="F:5'-nucleotidase activity"/>
    <property type="evidence" value="ECO:0007669"/>
    <property type="project" value="TreeGrafter"/>
</dbReference>
<dbReference type="InterPro" id="IPR008380">
    <property type="entry name" value="HAD-SF_hydro_IG_5-nucl"/>
</dbReference>
<dbReference type="GeneID" id="106667773"/>
<dbReference type="Pfam" id="PF05761">
    <property type="entry name" value="5_nucleotid"/>
    <property type="match status" value="1"/>
</dbReference>
<dbReference type="Proteomes" id="UP000494040">
    <property type="component" value="Unassembled WGS sequence"/>
</dbReference>
<dbReference type="AlphaFoldDB" id="A0A8I6RWI2"/>
<dbReference type="OMA" id="ICSNPYG"/>
<name>A0A8I6RWI2_CIMLE</name>
<evidence type="ECO:0000256" key="6">
    <source>
        <dbReference type="ARBA" id="ARBA00069357"/>
    </source>
</evidence>
<dbReference type="Gene3D" id="3.40.50.1000">
    <property type="entry name" value="HAD superfamily/HAD-like"/>
    <property type="match status" value="1"/>
</dbReference>
<dbReference type="PANTHER" id="PTHR12103:SF38">
    <property type="entry name" value="5'-NUCLEOTIDASE DOMAIN-CONTAINING PROTEIN 1"/>
    <property type="match status" value="1"/>
</dbReference>
<dbReference type="PANTHER" id="PTHR12103">
    <property type="entry name" value="5'-NUCLEOTIDASE DOMAIN-CONTAINING"/>
    <property type="match status" value="1"/>
</dbReference>
<comment type="similarity">
    <text evidence="1">Belongs to the 5'(3')-deoxyribonucleotidase family.</text>
</comment>
<dbReference type="CTD" id="38148"/>
<accession>A0A8I6RWI2</accession>
<keyword evidence="2" id="KW-0479">Metal-binding</keyword>
<keyword evidence="3" id="KW-0378">Hydrolase</keyword>
<reference evidence="7" key="1">
    <citation type="submission" date="2022-01" db="UniProtKB">
        <authorList>
            <consortium name="EnsemblMetazoa"/>
        </authorList>
    </citation>
    <scope>IDENTIFICATION</scope>
</reference>
<proteinExistence type="inferred from homology"/>
<dbReference type="EnsemblMetazoa" id="XM_014395946.1">
    <property type="protein sequence ID" value="XP_014251432.1"/>
    <property type="gene ID" value="LOC106667773"/>
</dbReference>
<evidence type="ECO:0000313" key="8">
    <source>
        <dbReference type="Proteomes" id="UP000494040"/>
    </source>
</evidence>
<evidence type="ECO:0000256" key="5">
    <source>
        <dbReference type="ARBA" id="ARBA00022990"/>
    </source>
</evidence>
<keyword evidence="5" id="KW-0007">Acetylation</keyword>
<evidence type="ECO:0000256" key="2">
    <source>
        <dbReference type="ARBA" id="ARBA00022723"/>
    </source>
</evidence>
<dbReference type="SUPFAM" id="SSF56784">
    <property type="entry name" value="HAD-like"/>
    <property type="match status" value="1"/>
</dbReference>
<dbReference type="OrthoDB" id="6503940at2759"/>
<dbReference type="KEGG" id="clec:106667773"/>
<dbReference type="GO" id="GO:0046872">
    <property type="term" value="F:metal ion binding"/>
    <property type="evidence" value="ECO:0007669"/>
    <property type="project" value="UniProtKB-KW"/>
</dbReference>
<evidence type="ECO:0000256" key="4">
    <source>
        <dbReference type="ARBA" id="ARBA00022842"/>
    </source>
</evidence>
<protein>
    <recommendedName>
        <fullName evidence="6">5'-nucleotidase domain-containing protein 1</fullName>
    </recommendedName>
</protein>
<keyword evidence="4" id="KW-0460">Magnesium</keyword>
<dbReference type="InterPro" id="IPR036412">
    <property type="entry name" value="HAD-like_sf"/>
</dbReference>